<comment type="caution">
    <text evidence="1">The sequence shown here is derived from an EMBL/GenBank/DDBJ whole genome shotgun (WGS) entry which is preliminary data.</text>
</comment>
<accession>A0A8J5YKK7</accession>
<dbReference type="PANTHER" id="PTHR11439:SF455">
    <property type="entry name" value="RLK (RECEPTOR-LIKE PROTEIN KINASE) 8, PUTATIVE-RELATED"/>
    <property type="match status" value="1"/>
</dbReference>
<dbReference type="AlphaFoldDB" id="A0A8J5YKK7"/>
<dbReference type="CDD" id="cd09272">
    <property type="entry name" value="RNase_HI_RT_Ty1"/>
    <property type="match status" value="1"/>
</dbReference>
<evidence type="ECO:0000313" key="2">
    <source>
        <dbReference type="Proteomes" id="UP000701853"/>
    </source>
</evidence>
<dbReference type="PANTHER" id="PTHR11439">
    <property type="entry name" value="GAG-POL-RELATED RETROTRANSPOSON"/>
    <property type="match status" value="1"/>
</dbReference>
<gene>
    <name evidence="1" type="ORF">CXB51_014938</name>
</gene>
<dbReference type="Proteomes" id="UP000701853">
    <property type="component" value="Chromosome 6"/>
</dbReference>
<organism evidence="1 2">
    <name type="scientific">Gossypium anomalum</name>
    <dbReference type="NCBI Taxonomy" id="47600"/>
    <lineage>
        <taxon>Eukaryota</taxon>
        <taxon>Viridiplantae</taxon>
        <taxon>Streptophyta</taxon>
        <taxon>Embryophyta</taxon>
        <taxon>Tracheophyta</taxon>
        <taxon>Spermatophyta</taxon>
        <taxon>Magnoliopsida</taxon>
        <taxon>eudicotyledons</taxon>
        <taxon>Gunneridae</taxon>
        <taxon>Pentapetalae</taxon>
        <taxon>rosids</taxon>
        <taxon>malvids</taxon>
        <taxon>Malvales</taxon>
        <taxon>Malvaceae</taxon>
        <taxon>Malvoideae</taxon>
        <taxon>Gossypium</taxon>
    </lineage>
</organism>
<name>A0A8J5YKK7_9ROSI</name>
<dbReference type="EMBL" id="JAHUZN010000006">
    <property type="protein sequence ID" value="KAG8491673.1"/>
    <property type="molecule type" value="Genomic_DNA"/>
</dbReference>
<proteinExistence type="predicted"/>
<dbReference type="OrthoDB" id="1163908at2759"/>
<keyword evidence="2" id="KW-1185">Reference proteome</keyword>
<sequence>MAGRVGLTRSTPKRRRFMPWGERAKTVLSRPGGVAGPPQGHRRPRWPEFQKGCNLEDGGAVLQQAGGGGRTEAPRCGAPRGVKRACTMHSPTTTHMVALKRIMRYLCGTIDYGLIFRPSSWLSLVGYGDANGVSILMITALRLSTAEAEYRSLVAATSDVIWLMSLLQELHFSSVDTPTVWCDNSNAVAVAANPVLHSKFKHVEMDLFFVREKVASGSIIVGEVPACDQVTDILTKPLSVTYFNRF</sequence>
<evidence type="ECO:0000313" key="1">
    <source>
        <dbReference type="EMBL" id="KAG8491673.1"/>
    </source>
</evidence>
<protein>
    <submittedName>
        <fullName evidence="1">Uncharacterized protein</fullName>
    </submittedName>
</protein>
<reference evidence="1 2" key="1">
    <citation type="journal article" date="2021" name="bioRxiv">
        <title>The Gossypium anomalum genome as a resource for cotton improvement and evolutionary analysis of hybrid incompatibility.</title>
        <authorList>
            <person name="Grover C.E."/>
            <person name="Yuan D."/>
            <person name="Arick M.A."/>
            <person name="Miller E.R."/>
            <person name="Hu G."/>
            <person name="Peterson D.G."/>
            <person name="Wendel J.F."/>
            <person name="Udall J.A."/>
        </authorList>
    </citation>
    <scope>NUCLEOTIDE SEQUENCE [LARGE SCALE GENOMIC DNA]</scope>
    <source>
        <strain evidence="1">JFW-Udall</strain>
        <tissue evidence="1">Leaf</tissue>
    </source>
</reference>